<dbReference type="SUPFAM" id="SSF52540">
    <property type="entry name" value="P-loop containing nucleoside triphosphate hydrolases"/>
    <property type="match status" value="1"/>
</dbReference>
<dbReference type="Pfam" id="PF07693">
    <property type="entry name" value="KAP_NTPase"/>
    <property type="match status" value="1"/>
</dbReference>
<organism evidence="2 3">
    <name type="scientific">Brenneria corticis</name>
    <dbReference type="NCBI Taxonomy" id="2173106"/>
    <lineage>
        <taxon>Bacteria</taxon>
        <taxon>Pseudomonadati</taxon>
        <taxon>Pseudomonadota</taxon>
        <taxon>Gammaproteobacteria</taxon>
        <taxon>Enterobacterales</taxon>
        <taxon>Pectobacteriaceae</taxon>
        <taxon>Brenneria</taxon>
    </lineage>
</organism>
<dbReference type="RefSeq" id="WP_136165374.1">
    <property type="nucleotide sequence ID" value="NZ_KZ819073.1"/>
</dbReference>
<dbReference type="AlphaFoldDB" id="A0A2U1U973"/>
<keyword evidence="3" id="KW-1185">Reference proteome</keyword>
<accession>A0A2U1U973</accession>
<gene>
    <name evidence="2" type="ORF">DDT56_04935</name>
</gene>
<evidence type="ECO:0000313" key="2">
    <source>
        <dbReference type="EMBL" id="PWC18218.1"/>
    </source>
</evidence>
<feature type="domain" description="KAP NTPase" evidence="1">
    <location>
        <begin position="34"/>
        <end position="324"/>
    </location>
</feature>
<dbReference type="InterPro" id="IPR011646">
    <property type="entry name" value="KAP_P-loop"/>
</dbReference>
<proteinExistence type="predicted"/>
<name>A0A2U1U973_9GAMM</name>
<dbReference type="Proteomes" id="UP000296159">
    <property type="component" value="Unassembled WGS sequence"/>
</dbReference>
<evidence type="ECO:0000313" key="3">
    <source>
        <dbReference type="Proteomes" id="UP000296159"/>
    </source>
</evidence>
<dbReference type="InterPro" id="IPR027417">
    <property type="entry name" value="P-loop_NTPase"/>
</dbReference>
<dbReference type="EMBL" id="QDKH01000005">
    <property type="protein sequence ID" value="PWC18218.1"/>
    <property type="molecule type" value="Genomic_DNA"/>
</dbReference>
<evidence type="ECO:0000259" key="1">
    <source>
        <dbReference type="Pfam" id="PF07693"/>
    </source>
</evidence>
<protein>
    <submittedName>
        <fullName evidence="2">NTPase</fullName>
    </submittedName>
</protein>
<reference evidence="2 3" key="1">
    <citation type="submission" date="2018-04" db="EMBL/GenBank/DDBJ databases">
        <title>Brenneria corticis sp.nov.</title>
        <authorList>
            <person name="Li Y."/>
        </authorList>
    </citation>
    <scope>NUCLEOTIDE SEQUENCE [LARGE SCALE GENOMIC DNA]</scope>
    <source>
        <strain evidence="2 3">CFCC 11842</strain>
    </source>
</reference>
<comment type="caution">
    <text evidence="2">The sequence shown here is derived from an EMBL/GenBank/DDBJ whole genome shotgun (WGS) entry which is preliminary data.</text>
</comment>
<sequence>MKKSNFYLDLDWTKETEFSLDGESETLEADSLDRQKYAEYLYFYLKEQGNKNTVINLNAEWGAGKTFFIKRLYTSLNRHHPCIYIDAWKQDFSDDAFLTLFSSLINQIEYYSGNLDRKLIRSSESIGRFTKGIVPEVISGLLKKYVGLEDISEIAKTASTLMLEQHNEKLKSIVKLKKELAFWATLSFNKGYTPPIFIFIDELDRCRPDYAISLLEIVKHIFSVENFIFIIATDTNQLQHSIKNVYGNEFDANLYLSRFFHRRFSLHAPDLEKITLETIKDRLSDNFEKIKNYTYPKPTTIEQFSYNCSSILNAFNLNIRDSKKNLDRLLDILTSARINKKADYTMLLMLMIIHDMDIELFNVITNKSLRKNPLPDIILENKKLRNFNHGELFIFIDNSKNNTGLKNLLGPREYYMDNDTIEEKIKIPCRVYIDEAIKFSNTMQEIKSKIKTDEGNPLLRVSNPKKISVTEMIHIQQASLLMKDVDVKIYKIKDYINFIELSVSFD</sequence>
<dbReference type="Gene3D" id="3.40.50.300">
    <property type="entry name" value="P-loop containing nucleotide triphosphate hydrolases"/>
    <property type="match status" value="1"/>
</dbReference>